<feature type="domain" description="Carrier" evidence="4">
    <location>
        <begin position="1070"/>
        <end position="1144"/>
    </location>
</feature>
<dbReference type="EMBL" id="JAVDWR010000034">
    <property type="protein sequence ID" value="MDR7123113.1"/>
    <property type="molecule type" value="Genomic_DNA"/>
</dbReference>
<evidence type="ECO:0000259" key="4">
    <source>
        <dbReference type="PROSITE" id="PS50075"/>
    </source>
</evidence>
<dbReference type="SUPFAM" id="SSF47336">
    <property type="entry name" value="ACP-like"/>
    <property type="match status" value="3"/>
</dbReference>
<gene>
    <name evidence="5" type="ORF">J2W69_004096</name>
</gene>
<dbReference type="Pfam" id="PF00668">
    <property type="entry name" value="Condensation"/>
    <property type="match status" value="3"/>
</dbReference>
<dbReference type="Proteomes" id="UP001257909">
    <property type="component" value="Unassembled WGS sequence"/>
</dbReference>
<dbReference type="Gene3D" id="3.30.559.10">
    <property type="entry name" value="Chloramphenicol acetyltransferase-like domain"/>
    <property type="match status" value="3"/>
</dbReference>
<comment type="caution">
    <text evidence="5">The sequence shown here is derived from an EMBL/GenBank/DDBJ whole genome shotgun (WGS) entry which is preliminary data.</text>
</comment>
<dbReference type="InterPro" id="IPR020806">
    <property type="entry name" value="PKS_PP-bd"/>
</dbReference>
<dbReference type="InterPro" id="IPR001242">
    <property type="entry name" value="Condensation_dom"/>
</dbReference>
<dbReference type="InterPro" id="IPR009081">
    <property type="entry name" value="PP-bd_ACP"/>
</dbReference>
<dbReference type="InterPro" id="IPR006162">
    <property type="entry name" value="Ppantetheine_attach_site"/>
</dbReference>
<evidence type="ECO:0000313" key="5">
    <source>
        <dbReference type="EMBL" id="MDR7123113.1"/>
    </source>
</evidence>
<evidence type="ECO:0000313" key="6">
    <source>
        <dbReference type="Proteomes" id="UP001257909"/>
    </source>
</evidence>
<keyword evidence="6" id="KW-1185">Reference proteome</keyword>
<dbReference type="PROSITE" id="PS00012">
    <property type="entry name" value="PHOSPHOPANTETHEINE"/>
    <property type="match status" value="3"/>
</dbReference>
<dbReference type="CDD" id="cd19544">
    <property type="entry name" value="E-C_NRPS"/>
    <property type="match status" value="1"/>
</dbReference>
<protein>
    <submittedName>
        <fullName evidence="5">Amino acid adenylation domain-containing protein</fullName>
    </submittedName>
</protein>
<dbReference type="Gene3D" id="2.30.38.10">
    <property type="entry name" value="Luciferase, Domain 3"/>
    <property type="match status" value="2"/>
</dbReference>
<name>A0ABU1W5T8_9GAMM</name>
<proteinExistence type="predicted"/>
<dbReference type="PROSITE" id="PS00455">
    <property type="entry name" value="AMP_BINDING"/>
    <property type="match status" value="2"/>
</dbReference>
<dbReference type="PANTHER" id="PTHR45527:SF1">
    <property type="entry name" value="FATTY ACID SYNTHASE"/>
    <property type="match status" value="1"/>
</dbReference>
<dbReference type="SUPFAM" id="SSF52777">
    <property type="entry name" value="CoA-dependent acyltransferases"/>
    <property type="match status" value="6"/>
</dbReference>
<dbReference type="Pfam" id="PF13193">
    <property type="entry name" value="AMP-binding_C"/>
    <property type="match status" value="2"/>
</dbReference>
<dbReference type="NCBIfam" id="TIGR01733">
    <property type="entry name" value="AA-adenyl-dom"/>
    <property type="match status" value="2"/>
</dbReference>
<feature type="non-terminal residue" evidence="5">
    <location>
        <position position="1"/>
    </location>
</feature>
<organism evidence="5 6">
    <name type="scientific">Rheinheimera soli</name>
    <dbReference type="NCBI Taxonomy" id="443616"/>
    <lineage>
        <taxon>Bacteria</taxon>
        <taxon>Pseudomonadati</taxon>
        <taxon>Pseudomonadota</taxon>
        <taxon>Gammaproteobacteria</taxon>
        <taxon>Chromatiales</taxon>
        <taxon>Chromatiaceae</taxon>
        <taxon>Rheinheimera</taxon>
    </lineage>
</organism>
<dbReference type="InterPro" id="IPR045851">
    <property type="entry name" value="AMP-bd_C_sf"/>
</dbReference>
<evidence type="ECO:0000256" key="1">
    <source>
        <dbReference type="ARBA" id="ARBA00001957"/>
    </source>
</evidence>
<dbReference type="InterPro" id="IPR010071">
    <property type="entry name" value="AA_adenyl_dom"/>
</dbReference>
<comment type="cofactor">
    <cofactor evidence="1">
        <name>pantetheine 4'-phosphate</name>
        <dbReference type="ChEBI" id="CHEBI:47942"/>
    </cofactor>
</comment>
<feature type="domain" description="Carrier" evidence="4">
    <location>
        <begin position="2159"/>
        <end position="2236"/>
    </location>
</feature>
<dbReference type="NCBIfam" id="NF003417">
    <property type="entry name" value="PRK04813.1"/>
    <property type="match status" value="2"/>
</dbReference>
<dbReference type="Pfam" id="PF00501">
    <property type="entry name" value="AMP-binding"/>
    <property type="match status" value="2"/>
</dbReference>
<dbReference type="PANTHER" id="PTHR45527">
    <property type="entry name" value="NONRIBOSOMAL PEPTIDE SYNTHETASE"/>
    <property type="match status" value="1"/>
</dbReference>
<reference evidence="5 6" key="1">
    <citation type="submission" date="2023-07" db="EMBL/GenBank/DDBJ databases">
        <title>Sorghum-associated microbial communities from plants grown in Nebraska, USA.</title>
        <authorList>
            <person name="Schachtman D."/>
        </authorList>
    </citation>
    <scope>NUCLEOTIDE SEQUENCE [LARGE SCALE GENOMIC DNA]</scope>
    <source>
        <strain evidence="5 6">4138</strain>
    </source>
</reference>
<sequence length="2696" mass="298436">TEQAIAKVWGEVLSVERVGLEDNFFSLGGDSILAIRVVALLRRSGVQVSISDVFVHQTVARLAQFVAQQTSDPVVSAVTVAFGLLTQEERAVIDEAVVADAYPLSTLQSGMVFHTQLSGFSGVYHDINAEHVVCPWDEGLFTQALRDCMDAHPILRTRYQLSGSRPLQLVYRQADVPLVVEDIRHFTEQAQERYLADWQQERQRHEFDWAKGPLFQVNIFNRTDESFVFALSFHHSLLDGWSRASLSTRLYNRYHQLLQGRTPEPLVQEHIYREYIALEQKALANEEARDYFARMLAEAPGQQLPEAVGATERAEGEHGQLRVAGFNERSVKLIALAGALGVPVQAVLQALHLKVLHSISGQAQVLTNVVHNGRPEAEGGEQAIGLFLNSLPMAITLQPGSWRQLIAQVMSVHHQSMVHRHYPLAQIAQDSGLGFDEVLFNYTHFHVFNQIDIHGDGQVVSVLDSAGFEQTNYGLTVNLQRGGAVDGVGLQLVYDPARFDAAMIEQMGCYYERAADALLADIDSECYALSLLSAAEQRHLLWDRNDTAVVYPDTQTVHGLFETQVAKTPDAIAVEFEGQQLSYSALNHAANQLAGVLLGRGVKVGTLVGICLERSVDMVVSILAVLKAGGAYVPLDPDYPASRLAFMLEDGQLGTVLTVSGLAARLAAPALVVCLDAEAEMVATQASVTLPVVSPKDLAYVIYTSGSTGQPKGVMVEHQALINRIDWMERTYGSTATDRILQKTPYSFDVSVWEFIWPLHVGAALVLARPGGHKDPGYLVEFIRERQISKLHFVPSMLSSLMAQQSLAGCGSLRQVFCSGEALPLALAQSFMQQYPEIELHNLYGPTEAAIDVSYFSCHQGGAVYGSMPIGRPIQNIQLYVLGRDKELLPDGAIGELYIGGDGLARGYLNRPELTAARFIDNPFYRTGPSNQSARLYQTGDLVRWLPDGELAYLGRLDHQVKVRGFRIETGEIEHVINSFAQVQAVAVLMARLPSGEEGLVAYVVASVNEAQQRDWCDELRAYVSGQLPEHMMPAVIMTLDALPLTINGKLDRRALPSPDVAIQQRVYVAPQTPTERAISEVWQEVLGLVQVSREDNFFELGGHSLLIMQVIAGLQGRGVSLAVRDLFIAPKLVALAQLIDGQVALAHYVAPANLIPADCDKLTPEMLPLVNLSAQELVHIESVVPGGARNIQDIYPLGPLQEGILFHHSLSAEADPYVMPMLFKMADKGVVDRFVAGLSFVVARHDALRTAIVWSGIETPVQVVYKQASVPVTWLTPEGDEDVAGQMQALCAPELQSLDITKAPLLGVKVMVDAGTGAHYVMVQFHHLITDHVGLEIVQQEVIAHTRGGAEDLVAPMPYREFIAHMLHQQSHDAETYFNQLLGDVSEPTLPFGLTNIQGDVSEIVELRERLPEAVSVQLRAVAKRLQISPAVIFHSAWALLLGTCANQDDVVFGTVLSGRLQGTRGVLNTVGVFINTLPFRVKLGGVNALGLVRQVQHSLSDLLPYEQASLTVAQRASGVAANRPLFTSMLNYRHSSEAGAAGQQGLAAEFEIIGGQERNNYPFTLAVDDLASDFGLNIQIDRSIDAERVMAYSQTIIRRLVDALCQSSEQPVTELSVLPATEQALLNSFNQTESDYPENKCVHELFEAQAGSSPDAIAIEFEGKQLSYQALNERANQLARYLLDSGVESETLVGVYFERSLEVIIAMLAVLKAGGAYVPLDPDYPQARLSYMLKDTNTTVILTQQKLLGGLSELVSAQMQLIAVDSFSFETAEELGVSTGGFRAKGQHNHLAYLIYTSGSTGQPKGVMVEHRAINRLVINTNFIDITPKDTLLLLSSLSFDAATFEIWGALLNGAKLVIAPAGNDVISQLDRLIDSSGVSVLWLTSGLFQLLVRENAKQFSKVRVLLSGGDVVPQSAVKQLLHDCPTTTFVNGYGPTENTTFTACYRVAKGLDEGLHSLPIGSPVANTQVYILNQNGRPAPVGMYGELYIAGDGLARGYLNDPMLTDKKFIANPFKQNSRMYRSGDLARWLPDGNLEFIGRIDNQVKIRGFRIELGEIEHQLSRQDAVVSALVLAPTLPDGSRQLVAYIQAVESVDESAQAELTVQLKSTMGQSLPDYMVPALFVFIEQWPLTPNGKIDKKALPSPDATLLQGEYVAPKNDIERTLVTIWAELLQLDANSISTTANFFELGGHSLLAIKLCKQMESKFNNIIKVRQLFENPTIEMFSRSLVQVSEQRGNENRSKQLIKIKHNPTPGQVVNVPLTPNHVYALVNSNESRNTWYIRQTVHYQEPVNQDLFKAALQVLHQRHDALRLRFYQDQDQNWFSKILPVDGDVHFDLFDITGLPQAQITTAFDQLKQKYSLATIEKGPVFYSVYLADKNKGLYHVIHSLQHHIADQISFDILLRELDDIYIAFLSAAPLKLPPVELSYYSYSHYLKDYCETEECLNNRHFWLSTLTDDVADMVNNTYPQDGFWHSTTLIGTLSEHATAKLFELTRLSEGYRMFDIMLESFVNAYCVWKNGNSLRVNLILNGRSFQQVGVDTSNFVGWISELIPVRIIKPHHNSRLESLDAIVTMLKQVPDDKSFGLLRDCHPDKEIRALFEGLKEPQINFNYLGHSDEQSDYENVGDDIKPIIVRNAPPLRKHYLIVEIRIRNNRLQVFWDYVVELLPESQIQKLNELFIEQLVLLCEEVVP</sequence>
<dbReference type="CDD" id="cd12117">
    <property type="entry name" value="A_NRPS_Srf_like"/>
    <property type="match status" value="1"/>
</dbReference>
<dbReference type="Gene3D" id="1.10.1200.10">
    <property type="entry name" value="ACP-like"/>
    <property type="match status" value="3"/>
</dbReference>
<dbReference type="InterPro" id="IPR020845">
    <property type="entry name" value="AMP-binding_CS"/>
</dbReference>
<dbReference type="SUPFAM" id="SSF56801">
    <property type="entry name" value="Acetyl-CoA synthetase-like"/>
    <property type="match status" value="2"/>
</dbReference>
<dbReference type="Gene3D" id="3.30.300.30">
    <property type="match status" value="2"/>
</dbReference>
<keyword evidence="2" id="KW-0596">Phosphopantetheine</keyword>
<dbReference type="InterPro" id="IPR025110">
    <property type="entry name" value="AMP-bd_C"/>
</dbReference>
<dbReference type="PROSITE" id="PS50075">
    <property type="entry name" value="CARRIER"/>
    <property type="match status" value="3"/>
</dbReference>
<dbReference type="SMART" id="SM00823">
    <property type="entry name" value="PKS_PP"/>
    <property type="match status" value="3"/>
</dbReference>
<dbReference type="CDD" id="cd17646">
    <property type="entry name" value="A_NRPS_AB3403-like"/>
    <property type="match status" value="1"/>
</dbReference>
<evidence type="ECO:0000256" key="2">
    <source>
        <dbReference type="ARBA" id="ARBA00022450"/>
    </source>
</evidence>
<dbReference type="Pfam" id="PF00550">
    <property type="entry name" value="PP-binding"/>
    <property type="match status" value="3"/>
</dbReference>
<feature type="domain" description="Carrier" evidence="4">
    <location>
        <begin position="1"/>
        <end position="70"/>
    </location>
</feature>
<dbReference type="Gene3D" id="3.30.559.30">
    <property type="entry name" value="Nonribosomal peptide synthetase, condensation domain"/>
    <property type="match status" value="3"/>
</dbReference>
<dbReference type="InterPro" id="IPR000873">
    <property type="entry name" value="AMP-dep_synth/lig_dom"/>
</dbReference>
<accession>A0ABU1W5T8</accession>
<dbReference type="InterPro" id="IPR023213">
    <property type="entry name" value="CAT-like_dom_sf"/>
</dbReference>
<dbReference type="InterPro" id="IPR036736">
    <property type="entry name" value="ACP-like_sf"/>
</dbReference>
<dbReference type="Gene3D" id="3.40.50.980">
    <property type="match status" value="4"/>
</dbReference>
<evidence type="ECO:0000256" key="3">
    <source>
        <dbReference type="ARBA" id="ARBA00022553"/>
    </source>
</evidence>
<keyword evidence="3" id="KW-0597">Phosphoprotein</keyword>